<dbReference type="CDD" id="cd02143">
    <property type="entry name" value="nitroreductase_FeS-like"/>
    <property type="match status" value="1"/>
</dbReference>
<evidence type="ECO:0000313" key="4">
    <source>
        <dbReference type="EMBL" id="MPL65127.1"/>
    </source>
</evidence>
<gene>
    <name evidence="4" type="primary">ndhI_17</name>
    <name evidence="4" type="ORF">SDC9_10790</name>
</gene>
<sequence>MKVWMKIMVNIDSEKCIGCGLCVRDCFPGKIVIVEGKAQIKNKQCMQCGHCIAICPQDAVSMIEYNMAEVKAYDRREFSVDADILLNFIKYRRSCRQFIDKEVEEEKISKIIEAGRYTQTGSNLQDVSYIVVREGLQELTALAIESLKETGEALLANPAPQTLGLKRYAELWLKMYEGFQANPQENDRLFFNAPAVIIVTANSEVNGVLASSNMELMTNALGLGTVFSGFFIRAAQDNQRILDFLGIKEGKKIVTCMVIGYPAVRYFRTVPRKEADISWK</sequence>
<name>A0A644TF89_9ZZZZ</name>
<keyword evidence="2 4" id="KW-0560">Oxidoreductase</keyword>
<proteinExistence type="inferred from homology"/>
<dbReference type="PROSITE" id="PS00198">
    <property type="entry name" value="4FE4S_FER_1"/>
    <property type="match status" value="1"/>
</dbReference>
<dbReference type="Pfam" id="PF13237">
    <property type="entry name" value="Fer4_10"/>
    <property type="match status" value="1"/>
</dbReference>
<comment type="similarity">
    <text evidence="1">Belongs to the nitroreductase family.</text>
</comment>
<dbReference type="PROSITE" id="PS51379">
    <property type="entry name" value="4FE4S_FER_2"/>
    <property type="match status" value="2"/>
</dbReference>
<dbReference type="InterPro" id="IPR017900">
    <property type="entry name" value="4Fe4S_Fe_S_CS"/>
</dbReference>
<dbReference type="AlphaFoldDB" id="A0A644TF89"/>
<evidence type="ECO:0000259" key="3">
    <source>
        <dbReference type="PROSITE" id="PS51379"/>
    </source>
</evidence>
<feature type="domain" description="4Fe-4S ferredoxin-type" evidence="3">
    <location>
        <begin position="7"/>
        <end position="35"/>
    </location>
</feature>
<reference evidence="4" key="1">
    <citation type="submission" date="2019-08" db="EMBL/GenBank/DDBJ databases">
        <authorList>
            <person name="Kucharzyk K."/>
            <person name="Murdoch R.W."/>
            <person name="Higgins S."/>
            <person name="Loffler F."/>
        </authorList>
    </citation>
    <scope>NUCLEOTIDE SEQUENCE</scope>
</reference>
<dbReference type="SUPFAM" id="SSF54862">
    <property type="entry name" value="4Fe-4S ferredoxins"/>
    <property type="match status" value="1"/>
</dbReference>
<evidence type="ECO:0000256" key="1">
    <source>
        <dbReference type="ARBA" id="ARBA00007118"/>
    </source>
</evidence>
<accession>A0A644TF89</accession>
<dbReference type="InterPro" id="IPR029479">
    <property type="entry name" value="Nitroreductase"/>
</dbReference>
<dbReference type="PANTHER" id="PTHR43673">
    <property type="entry name" value="NAD(P)H NITROREDUCTASE YDGI-RELATED"/>
    <property type="match status" value="1"/>
</dbReference>
<dbReference type="InterPro" id="IPR000415">
    <property type="entry name" value="Nitroreductase-like"/>
</dbReference>
<comment type="caution">
    <text evidence="4">The sequence shown here is derived from an EMBL/GenBank/DDBJ whole genome shotgun (WGS) entry which is preliminary data.</text>
</comment>
<protein>
    <submittedName>
        <fullName evidence="4">NAD(P)H-quinone oxidoreductase subunit I, chloroplastic</fullName>
        <ecNumber evidence="4">1.6.5.11</ecNumber>
    </submittedName>
</protein>
<evidence type="ECO:0000256" key="2">
    <source>
        <dbReference type="ARBA" id="ARBA00023002"/>
    </source>
</evidence>
<dbReference type="EC" id="1.6.5.11" evidence="4"/>
<dbReference type="PANTHER" id="PTHR43673:SF10">
    <property type="entry name" value="NADH DEHYDROGENASE_NAD(P)H NITROREDUCTASE XCC3605-RELATED"/>
    <property type="match status" value="1"/>
</dbReference>
<dbReference type="SUPFAM" id="SSF55469">
    <property type="entry name" value="FMN-dependent nitroreductase-like"/>
    <property type="match status" value="1"/>
</dbReference>
<dbReference type="Gene3D" id="3.30.70.20">
    <property type="match status" value="1"/>
</dbReference>
<feature type="domain" description="4Fe-4S ferredoxin-type" evidence="3">
    <location>
        <begin position="36"/>
        <end position="65"/>
    </location>
</feature>
<organism evidence="4">
    <name type="scientific">bioreactor metagenome</name>
    <dbReference type="NCBI Taxonomy" id="1076179"/>
    <lineage>
        <taxon>unclassified sequences</taxon>
        <taxon>metagenomes</taxon>
        <taxon>ecological metagenomes</taxon>
    </lineage>
</organism>
<dbReference type="GO" id="GO:0016491">
    <property type="term" value="F:oxidoreductase activity"/>
    <property type="evidence" value="ECO:0007669"/>
    <property type="project" value="UniProtKB-KW"/>
</dbReference>
<dbReference type="Pfam" id="PF00881">
    <property type="entry name" value="Nitroreductase"/>
    <property type="match status" value="1"/>
</dbReference>
<dbReference type="InterPro" id="IPR017896">
    <property type="entry name" value="4Fe4S_Fe-S-bd"/>
</dbReference>
<dbReference type="EMBL" id="VSSQ01000027">
    <property type="protein sequence ID" value="MPL65127.1"/>
    <property type="molecule type" value="Genomic_DNA"/>
</dbReference>
<dbReference type="Gene3D" id="3.40.109.10">
    <property type="entry name" value="NADH Oxidase"/>
    <property type="match status" value="1"/>
</dbReference>